<accession>A0ABP8PT52</accession>
<reference evidence="2" key="1">
    <citation type="journal article" date="2019" name="Int. J. Syst. Evol. Microbiol.">
        <title>The Global Catalogue of Microorganisms (GCM) 10K type strain sequencing project: providing services to taxonomists for standard genome sequencing and annotation.</title>
        <authorList>
            <consortium name="The Broad Institute Genomics Platform"/>
            <consortium name="The Broad Institute Genome Sequencing Center for Infectious Disease"/>
            <person name="Wu L."/>
            <person name="Ma J."/>
        </authorList>
    </citation>
    <scope>NUCLEOTIDE SEQUENCE [LARGE SCALE GENOMIC DNA]</scope>
    <source>
        <strain evidence="2">JCM 17933</strain>
    </source>
</reference>
<keyword evidence="2" id="KW-1185">Reference proteome</keyword>
<dbReference type="InterPro" id="IPR038282">
    <property type="entry name" value="DUF2267_sf"/>
</dbReference>
<protein>
    <recommendedName>
        <fullName evidence="3">DUF2267 domain-containing protein</fullName>
    </recommendedName>
</protein>
<dbReference type="Pfam" id="PF10025">
    <property type="entry name" value="DUF2267"/>
    <property type="match status" value="1"/>
</dbReference>
<name>A0ABP8PT52_9ACTN</name>
<sequence>MGMEYSEFLQITQSEAGGDAGEAERAARAVLTTLGERLSRENADALIPRLPDEIRPWLRTERSAERFAVAEFLRRVAEREGVDTESAERDVRAVAAALREAVGNEAYAGLTTRLPPDYTMLLPPP</sequence>
<proteinExistence type="predicted"/>
<organism evidence="1 2">
    <name type="scientific">Actinoallomurus oryzae</name>
    <dbReference type="NCBI Taxonomy" id="502180"/>
    <lineage>
        <taxon>Bacteria</taxon>
        <taxon>Bacillati</taxon>
        <taxon>Actinomycetota</taxon>
        <taxon>Actinomycetes</taxon>
        <taxon>Streptosporangiales</taxon>
        <taxon>Thermomonosporaceae</taxon>
        <taxon>Actinoallomurus</taxon>
    </lineage>
</organism>
<dbReference type="Proteomes" id="UP001500503">
    <property type="component" value="Unassembled WGS sequence"/>
</dbReference>
<evidence type="ECO:0008006" key="3">
    <source>
        <dbReference type="Google" id="ProtNLM"/>
    </source>
</evidence>
<evidence type="ECO:0000313" key="2">
    <source>
        <dbReference type="Proteomes" id="UP001500503"/>
    </source>
</evidence>
<dbReference type="Gene3D" id="1.10.490.110">
    <property type="entry name" value="Uncharacterized conserved protein DUF2267"/>
    <property type="match status" value="1"/>
</dbReference>
<gene>
    <name evidence="1" type="ORF">GCM10023191_029120</name>
</gene>
<dbReference type="EMBL" id="BAABHF010000019">
    <property type="protein sequence ID" value="GAA4492753.1"/>
    <property type="molecule type" value="Genomic_DNA"/>
</dbReference>
<dbReference type="InterPro" id="IPR018727">
    <property type="entry name" value="DUF2267"/>
</dbReference>
<comment type="caution">
    <text evidence="1">The sequence shown here is derived from an EMBL/GenBank/DDBJ whole genome shotgun (WGS) entry which is preliminary data.</text>
</comment>
<evidence type="ECO:0000313" key="1">
    <source>
        <dbReference type="EMBL" id="GAA4492753.1"/>
    </source>
</evidence>